<gene>
    <name evidence="3" type="ORF">UFOPK3674_00099</name>
</gene>
<dbReference type="InterPro" id="IPR020904">
    <property type="entry name" value="Sc_DH/Rdtase_CS"/>
</dbReference>
<evidence type="ECO:0000256" key="1">
    <source>
        <dbReference type="ARBA" id="ARBA00006484"/>
    </source>
</evidence>
<evidence type="ECO:0000256" key="2">
    <source>
        <dbReference type="ARBA" id="ARBA00023002"/>
    </source>
</evidence>
<dbReference type="GO" id="GO:0016616">
    <property type="term" value="F:oxidoreductase activity, acting on the CH-OH group of donors, NAD or NADP as acceptor"/>
    <property type="evidence" value="ECO:0007669"/>
    <property type="project" value="TreeGrafter"/>
</dbReference>
<keyword evidence="2" id="KW-0560">Oxidoreductase</keyword>
<dbReference type="PRINTS" id="PR00081">
    <property type="entry name" value="GDHRDH"/>
</dbReference>
<dbReference type="EMBL" id="CAFBMX010000001">
    <property type="protein sequence ID" value="CAB4913867.1"/>
    <property type="molecule type" value="Genomic_DNA"/>
</dbReference>
<sequence>MTRLAKQQRIIVGQAAAITGGGRGIGLATARALVREGVRVAIGDLDLAAAEKAVEELGSGAIALPLDVTDPDSFETFIAAAEEQLGPVDIMINNAGIMQLGAFVDEPLATTRRMIDINIYGVHYGCMLTLPKMLERGRGHIVNIASSAGKGGYPGGATYCGTKHYVVGMSEALRWETRGTDVEISCVMPVVVKTELGSGLQQTRGIKHATPEDVADEIISALKSPRFDVYVPRIAGPLNQIAAVLPRRGREAIIRAVKADKVLSQVDDSARAAYELRASQSTGTELAAARLQELEPGDPD</sequence>
<dbReference type="PANTHER" id="PTHR24322">
    <property type="entry name" value="PKSB"/>
    <property type="match status" value="1"/>
</dbReference>
<reference evidence="3" key="1">
    <citation type="submission" date="2020-05" db="EMBL/GenBank/DDBJ databases">
        <authorList>
            <person name="Chiriac C."/>
            <person name="Salcher M."/>
            <person name="Ghai R."/>
            <person name="Kavagutti S V."/>
        </authorList>
    </citation>
    <scope>NUCLEOTIDE SEQUENCE</scope>
</reference>
<dbReference type="InterPro" id="IPR036291">
    <property type="entry name" value="NAD(P)-bd_dom_sf"/>
</dbReference>
<dbReference type="Gene3D" id="3.40.50.720">
    <property type="entry name" value="NAD(P)-binding Rossmann-like Domain"/>
    <property type="match status" value="1"/>
</dbReference>
<dbReference type="Pfam" id="PF00106">
    <property type="entry name" value="adh_short"/>
    <property type="match status" value="1"/>
</dbReference>
<name>A0A6J7GYY8_9ZZZZ</name>
<dbReference type="PROSITE" id="PS00061">
    <property type="entry name" value="ADH_SHORT"/>
    <property type="match status" value="1"/>
</dbReference>
<proteinExistence type="inferred from homology"/>
<protein>
    <submittedName>
        <fullName evidence="3">Unannotated protein</fullName>
    </submittedName>
</protein>
<dbReference type="InterPro" id="IPR002347">
    <property type="entry name" value="SDR_fam"/>
</dbReference>
<dbReference type="NCBIfam" id="NF005878">
    <property type="entry name" value="PRK07825.1"/>
    <property type="match status" value="1"/>
</dbReference>
<evidence type="ECO:0000313" key="3">
    <source>
        <dbReference type="EMBL" id="CAB4913867.1"/>
    </source>
</evidence>
<dbReference type="PANTHER" id="PTHR24322:SF736">
    <property type="entry name" value="RETINOL DEHYDROGENASE 10"/>
    <property type="match status" value="1"/>
</dbReference>
<dbReference type="CDD" id="cd05233">
    <property type="entry name" value="SDR_c"/>
    <property type="match status" value="1"/>
</dbReference>
<organism evidence="3">
    <name type="scientific">freshwater metagenome</name>
    <dbReference type="NCBI Taxonomy" id="449393"/>
    <lineage>
        <taxon>unclassified sequences</taxon>
        <taxon>metagenomes</taxon>
        <taxon>ecological metagenomes</taxon>
    </lineage>
</organism>
<dbReference type="PRINTS" id="PR00080">
    <property type="entry name" value="SDRFAMILY"/>
</dbReference>
<accession>A0A6J7GYY8</accession>
<dbReference type="AlphaFoldDB" id="A0A6J7GYY8"/>
<dbReference type="SUPFAM" id="SSF51735">
    <property type="entry name" value="NAD(P)-binding Rossmann-fold domains"/>
    <property type="match status" value="1"/>
</dbReference>
<comment type="similarity">
    <text evidence="1">Belongs to the short-chain dehydrogenases/reductases (SDR) family.</text>
</comment>